<dbReference type="Gene3D" id="3.40.50.2000">
    <property type="entry name" value="Glycogen Phosphorylase B"/>
    <property type="match status" value="2"/>
</dbReference>
<dbReference type="InterPro" id="IPR050194">
    <property type="entry name" value="Glycosyltransferase_grp1"/>
</dbReference>
<evidence type="ECO:0000259" key="1">
    <source>
        <dbReference type="Pfam" id="PF00534"/>
    </source>
</evidence>
<dbReference type="EMBL" id="CP009516">
    <property type="protein sequence ID" value="AKB76645.1"/>
    <property type="molecule type" value="Genomic_DNA"/>
</dbReference>
<dbReference type="InterPro" id="IPR028098">
    <property type="entry name" value="Glyco_trans_4-like_N"/>
</dbReference>
<dbReference type="Pfam" id="PF00534">
    <property type="entry name" value="Glycos_transf_1"/>
    <property type="match status" value="1"/>
</dbReference>
<dbReference type="EC" id="2.4.1.-" evidence="3"/>
<dbReference type="HOGENOM" id="CLU_009583_2_2_2"/>
<keyword evidence="3" id="KW-0328">Glycosyltransferase</keyword>
<proteinExistence type="predicted"/>
<dbReference type="GeneID" id="24829279"/>
<dbReference type="PANTHER" id="PTHR45947">
    <property type="entry name" value="SULFOQUINOVOSYL TRANSFERASE SQD2"/>
    <property type="match status" value="1"/>
</dbReference>
<dbReference type="PANTHER" id="PTHR45947:SF3">
    <property type="entry name" value="SULFOQUINOVOSYL TRANSFERASE SQD2"/>
    <property type="match status" value="1"/>
</dbReference>
<evidence type="ECO:0000259" key="2">
    <source>
        <dbReference type="Pfam" id="PF13439"/>
    </source>
</evidence>
<feature type="domain" description="Glycosyltransferase subfamily 4-like N-terminal" evidence="2">
    <location>
        <begin position="20"/>
        <end position="189"/>
    </location>
</feature>
<dbReference type="SUPFAM" id="SSF53756">
    <property type="entry name" value="UDP-Glycosyltransferase/glycogen phosphorylase"/>
    <property type="match status" value="1"/>
</dbReference>
<sequence length="397" mass="45342">MVTKNFRIFFIHYNYLNSNNGSNTHILELFHNLSRYADVTLFVPKSKARLEMRNIRYISHVNKKFFIGISYELSLFLHLFYECLRNKPNVIYLRQNSFSFFPIILCKTFKIPCIIEINGFIHDEILMNRSLKSVARNLDHFLCISSEKFNYKYCNRIVSVTQNLKEKLIDAYNISEGKIEVINNGANIDLFKPLVKQEALDKLNLDSSNFHICFVGNLAPWQGVEYLIRAASLILTEYPQTRFLVVGDGVMKKEWLQLAENLGVSDKFIFTGSVPYNMVPIYINASDICVAPFIRERNSKIGLSALKTYEYFACGKPLVASSIPGIKDLIELSGGGISVTPENPEELANAVIKLLPDENTRSLMGDKGRKYVIENHSWDGVARKVLGVCNEARIHNI</sequence>
<dbReference type="OrthoDB" id="132546at2157"/>
<dbReference type="Proteomes" id="UP000033101">
    <property type="component" value="Chromosome"/>
</dbReference>
<dbReference type="PATRIC" id="fig|1434110.4.peg.185"/>
<accession>A0A0E3WSK1</accession>
<gene>
    <name evidence="3" type="ORF">MSHOH_0162</name>
</gene>
<name>A0A0E3WSK1_9EURY</name>
<organism evidence="3 4">
    <name type="scientific">Methanosarcina horonobensis HB-1 = JCM 15518</name>
    <dbReference type="NCBI Taxonomy" id="1434110"/>
    <lineage>
        <taxon>Archaea</taxon>
        <taxon>Methanobacteriati</taxon>
        <taxon>Methanobacteriota</taxon>
        <taxon>Stenosarchaea group</taxon>
        <taxon>Methanomicrobia</taxon>
        <taxon>Methanosarcinales</taxon>
        <taxon>Methanosarcinaceae</taxon>
        <taxon>Methanosarcina</taxon>
    </lineage>
</organism>
<evidence type="ECO:0000313" key="4">
    <source>
        <dbReference type="Proteomes" id="UP000033101"/>
    </source>
</evidence>
<dbReference type="InterPro" id="IPR001296">
    <property type="entry name" value="Glyco_trans_1"/>
</dbReference>
<evidence type="ECO:0000313" key="3">
    <source>
        <dbReference type="EMBL" id="AKB76645.1"/>
    </source>
</evidence>
<keyword evidence="4" id="KW-1185">Reference proteome</keyword>
<dbReference type="RefSeq" id="WP_048136722.1">
    <property type="nucleotide sequence ID" value="NZ_CP009516.1"/>
</dbReference>
<dbReference type="Pfam" id="PF13439">
    <property type="entry name" value="Glyco_transf_4"/>
    <property type="match status" value="1"/>
</dbReference>
<protein>
    <submittedName>
        <fullName evidence="3">Glycosyltransferase</fullName>
        <ecNumber evidence="3">2.4.1.-</ecNumber>
    </submittedName>
</protein>
<dbReference type="STRING" id="1434110.MSHOH_0162"/>
<dbReference type="AlphaFoldDB" id="A0A0E3WSK1"/>
<feature type="domain" description="Glycosyl transferase family 1" evidence="1">
    <location>
        <begin position="196"/>
        <end position="370"/>
    </location>
</feature>
<dbReference type="CDD" id="cd03801">
    <property type="entry name" value="GT4_PimA-like"/>
    <property type="match status" value="1"/>
</dbReference>
<reference evidence="3 4" key="1">
    <citation type="submission" date="2014-07" db="EMBL/GenBank/DDBJ databases">
        <title>Methanogenic archaea and the global carbon cycle.</title>
        <authorList>
            <person name="Henriksen J.R."/>
            <person name="Luke J."/>
            <person name="Reinhart S."/>
            <person name="Benedict M.N."/>
            <person name="Youngblut N.D."/>
            <person name="Metcalf M.E."/>
            <person name="Whitaker R.J."/>
            <person name="Metcalf W.W."/>
        </authorList>
    </citation>
    <scope>NUCLEOTIDE SEQUENCE [LARGE SCALE GENOMIC DNA]</scope>
    <source>
        <strain evidence="3 4">HB-1</strain>
    </source>
</reference>
<dbReference type="GO" id="GO:0016758">
    <property type="term" value="F:hexosyltransferase activity"/>
    <property type="evidence" value="ECO:0007669"/>
    <property type="project" value="TreeGrafter"/>
</dbReference>
<dbReference type="KEGG" id="mhor:MSHOH_0162"/>
<keyword evidence="3" id="KW-0808">Transferase</keyword>